<dbReference type="AlphaFoldDB" id="A0A1S7LG13"/>
<keyword evidence="2" id="KW-1133">Transmembrane helix</keyword>
<feature type="region of interest" description="Disordered" evidence="1">
    <location>
        <begin position="504"/>
        <end position="536"/>
    </location>
</feature>
<feature type="compositionally biased region" description="Basic and acidic residues" evidence="1">
    <location>
        <begin position="516"/>
        <end position="536"/>
    </location>
</feature>
<name>A0A1S7LG13_MAGMO</name>
<feature type="compositionally biased region" description="Low complexity" evidence="1">
    <location>
        <begin position="634"/>
        <end position="656"/>
    </location>
</feature>
<feature type="region of interest" description="Disordered" evidence="1">
    <location>
        <begin position="772"/>
        <end position="811"/>
    </location>
</feature>
<keyword evidence="2" id="KW-0472">Membrane</keyword>
<accession>A0A1S7LG13</accession>
<proteinExistence type="predicted"/>
<feature type="transmembrane region" description="Helical" evidence="2">
    <location>
        <begin position="833"/>
        <end position="853"/>
    </location>
</feature>
<feature type="compositionally biased region" description="Low complexity" evidence="1">
    <location>
        <begin position="383"/>
        <end position="398"/>
    </location>
</feature>
<feature type="region of interest" description="Disordered" evidence="1">
    <location>
        <begin position="328"/>
        <end position="430"/>
    </location>
</feature>
<feature type="region of interest" description="Disordered" evidence="1">
    <location>
        <begin position="688"/>
        <end position="720"/>
    </location>
</feature>
<reference evidence="3" key="1">
    <citation type="submission" date="2015-04" db="EMBL/GenBank/DDBJ databases">
        <authorList>
            <person name="Syromyatnikov M.Y."/>
            <person name="Popov V.N."/>
        </authorList>
    </citation>
    <scope>NUCLEOTIDE SEQUENCE</scope>
    <source>
        <strain evidence="3">MO-1</strain>
    </source>
</reference>
<evidence type="ECO:0000313" key="3">
    <source>
        <dbReference type="EMBL" id="CRH05478.1"/>
    </source>
</evidence>
<evidence type="ECO:0000256" key="2">
    <source>
        <dbReference type="SAM" id="Phobius"/>
    </source>
</evidence>
<evidence type="ECO:0000256" key="1">
    <source>
        <dbReference type="SAM" id="MobiDB-lite"/>
    </source>
</evidence>
<sequence length="873" mass="94060">MLRVLLGMLVVVAGLMGQAQAMQFSSPMLISGEGQPLTLKISVQGGKGEDPRRVSIASPLAYEKVLGMPMPVAFVQAKTDVQLHGDVGIYTIQGQVPVQESMIPLLLSYRDAYGITRYKAFTLHPSNNPMDPALLTTTPQPAEISLEPKEVARGSVTPAQVKGFENHHPKDLTQRAAEPAPYVAGGPKVAPRSGDSEKWAVLPSPHVKGLEQRAKMLVEASEKKLDMNQALVGIWMVNRNLFQDEKMLGPVRKGQHLRWPLLDQVLRIPPSKADKMVDQQRRIWLKESLKPPIVSIREIERHMTAGGGLITRNYVGDKKHLVQVMPKVDTTPSSPSLDPKERVAPPAADAMGPAPTPAGMPRVAMADPVPQPGMAFGQQAPRPAGYGQQAPMQQPGAQKPVPPNTYRMQPSPAQRSVTPPPQQRKPTGWLVPMRQGNQIVWVYQRTHPGQQGITPQGRPITQPGYNAQQKAAQQQQYQQQLRQAQLVQQQRFAQQQQRLREKQQAAQQALTSQQKKAAELAKQQEEPKPEEQKAQLKEQYAALMAAQQQVAAEQQAQQKAAEEAHKKAAEAVQSRKVITITSPLPQSTSQLKVEIKEISPNGEVKIKTPVRPAAPMTPPEPTVAEPAPMPEPPAAAEQPVVAKAPAEPVTPTAPRAPLMPEQAAVPAMPDATTPMVEQPVAAMASTEPLKPAPVDPIKPAAVDPIKPAPVAPAMPGESGMQEPIAGQVAQATREIPPAVVAPQDLVATQHATTPAVDEPASTDQLLARLQAQATPDGPAEVADTAADEAPRSVYEQPVTSEKSPEEAMMAPAVTTETAVMDEAASAEPKPASIASAVIAAGVVGAMGVGWFLFQRKQARHRPEDEPVWVDDDA</sequence>
<protein>
    <submittedName>
        <fullName evidence="3">Uncharacterized protein</fullName>
    </submittedName>
</protein>
<feature type="compositionally biased region" description="Low complexity" evidence="1">
    <location>
        <begin position="344"/>
        <end position="361"/>
    </location>
</feature>
<feature type="compositionally biased region" description="Low complexity" evidence="1">
    <location>
        <begin position="504"/>
        <end position="515"/>
    </location>
</feature>
<feature type="compositionally biased region" description="Polar residues" evidence="1">
    <location>
        <begin position="406"/>
        <end position="417"/>
    </location>
</feature>
<keyword evidence="2" id="KW-0812">Transmembrane</keyword>
<feature type="region of interest" description="Disordered" evidence="1">
    <location>
        <begin position="448"/>
        <end position="473"/>
    </location>
</feature>
<gene>
    <name evidence="3" type="ORF">MAGMO_1286</name>
</gene>
<feature type="region of interest" description="Disordered" evidence="1">
    <location>
        <begin position="604"/>
        <end position="656"/>
    </location>
</feature>
<feature type="compositionally biased region" description="Pro residues" evidence="1">
    <location>
        <begin position="615"/>
        <end position="633"/>
    </location>
</feature>
<dbReference type="EMBL" id="LO017727">
    <property type="protein sequence ID" value="CRH05478.1"/>
    <property type="molecule type" value="Genomic_DNA"/>
</dbReference>
<organism evidence="3">
    <name type="scientific">Magnetococcus massalia (strain MO-1)</name>
    <dbReference type="NCBI Taxonomy" id="451514"/>
    <lineage>
        <taxon>Bacteria</taxon>
        <taxon>Pseudomonadati</taxon>
        <taxon>Pseudomonadota</taxon>
        <taxon>Magnetococcia</taxon>
        <taxon>Magnetococcales</taxon>
        <taxon>Magnetococcaceae</taxon>
        <taxon>Magnetococcus</taxon>
    </lineage>
</organism>